<feature type="compositionally biased region" description="Basic and acidic residues" evidence="1">
    <location>
        <begin position="178"/>
        <end position="207"/>
    </location>
</feature>
<evidence type="ECO:0000256" key="1">
    <source>
        <dbReference type="SAM" id="MobiDB-lite"/>
    </source>
</evidence>
<keyword evidence="2" id="KW-1133">Transmembrane helix</keyword>
<evidence type="ECO:0000313" key="4">
    <source>
        <dbReference type="Proteomes" id="UP000093928"/>
    </source>
</evidence>
<feature type="compositionally biased region" description="Basic residues" evidence="1">
    <location>
        <begin position="208"/>
        <end position="219"/>
    </location>
</feature>
<name>A0A1A3NPR7_MYCAS</name>
<keyword evidence="2" id="KW-0812">Transmembrane</keyword>
<dbReference type="RefSeq" id="WP_065145419.1">
    <property type="nucleotide sequence ID" value="NZ_LZLS01000168.1"/>
</dbReference>
<feature type="region of interest" description="Disordered" evidence="1">
    <location>
        <begin position="169"/>
        <end position="219"/>
    </location>
</feature>
<accession>A0A1A3NPR7</accession>
<evidence type="ECO:0000313" key="3">
    <source>
        <dbReference type="EMBL" id="OBK23871.1"/>
    </source>
</evidence>
<evidence type="ECO:0008006" key="5">
    <source>
        <dbReference type="Google" id="ProtNLM"/>
    </source>
</evidence>
<protein>
    <recommendedName>
        <fullName evidence="5">Secreted protein</fullName>
    </recommendedName>
</protein>
<proteinExistence type="predicted"/>
<gene>
    <name evidence="3" type="ORF">A5634_04760</name>
</gene>
<feature type="transmembrane region" description="Helical" evidence="2">
    <location>
        <begin position="20"/>
        <end position="39"/>
    </location>
</feature>
<sequence length="219" mass="23653">MKHIEDDRPARGRIPRSRGAVTGLLLVILGLWGALIPFIGPNFDFAYTPGQAWTAARGWLEVLPGVATVLGGLLLIASRSRASAMLGGWLAAFGGAWFVVGRAFATLLGLGSVGDPVAATERKRAVLEVAYFSGLGVLIAFLAGVAVARLAVRLARDVQPATYPVETAPSQQYTDVIEPDRDRATDVPTTPREREHVEQAEEKEPRRGLFRRHRTPVAH</sequence>
<dbReference type="AlphaFoldDB" id="A0A1A3NPR7"/>
<feature type="transmembrane region" description="Helical" evidence="2">
    <location>
        <begin position="89"/>
        <end position="110"/>
    </location>
</feature>
<evidence type="ECO:0000256" key="2">
    <source>
        <dbReference type="SAM" id="Phobius"/>
    </source>
</evidence>
<keyword evidence="2" id="KW-0472">Membrane</keyword>
<feature type="transmembrane region" description="Helical" evidence="2">
    <location>
        <begin position="130"/>
        <end position="152"/>
    </location>
</feature>
<dbReference type="OrthoDB" id="3208582at2"/>
<feature type="transmembrane region" description="Helical" evidence="2">
    <location>
        <begin position="59"/>
        <end position="77"/>
    </location>
</feature>
<comment type="caution">
    <text evidence="3">The sequence shown here is derived from an EMBL/GenBank/DDBJ whole genome shotgun (WGS) entry which is preliminary data.</text>
</comment>
<dbReference type="EMBL" id="LZLS01000168">
    <property type="protein sequence ID" value="OBK23871.1"/>
    <property type="molecule type" value="Genomic_DNA"/>
</dbReference>
<organism evidence="3 4">
    <name type="scientific">Mycobacterium asiaticum</name>
    <dbReference type="NCBI Taxonomy" id="1790"/>
    <lineage>
        <taxon>Bacteria</taxon>
        <taxon>Bacillati</taxon>
        <taxon>Actinomycetota</taxon>
        <taxon>Actinomycetes</taxon>
        <taxon>Mycobacteriales</taxon>
        <taxon>Mycobacteriaceae</taxon>
        <taxon>Mycobacterium</taxon>
    </lineage>
</organism>
<dbReference type="Proteomes" id="UP000093928">
    <property type="component" value="Unassembled WGS sequence"/>
</dbReference>
<reference evidence="3 4" key="1">
    <citation type="submission" date="2016-06" db="EMBL/GenBank/DDBJ databases">
        <authorList>
            <person name="Kjaerup R.B."/>
            <person name="Dalgaard T.S."/>
            <person name="Juul-Madsen H.R."/>
        </authorList>
    </citation>
    <scope>NUCLEOTIDE SEQUENCE [LARGE SCALE GENOMIC DNA]</scope>
    <source>
        <strain evidence="3 4">1165133.8</strain>
    </source>
</reference>